<evidence type="ECO:0000259" key="4">
    <source>
        <dbReference type="PROSITE" id="PS50977"/>
    </source>
</evidence>
<dbReference type="SUPFAM" id="SSF46689">
    <property type="entry name" value="Homeodomain-like"/>
    <property type="match status" value="1"/>
</dbReference>
<feature type="DNA-binding region" description="H-T-H motif" evidence="2">
    <location>
        <begin position="35"/>
        <end position="54"/>
    </location>
</feature>
<feature type="region of interest" description="Disordered" evidence="3">
    <location>
        <begin position="201"/>
        <end position="253"/>
    </location>
</feature>
<feature type="compositionally biased region" description="Low complexity" evidence="3">
    <location>
        <begin position="240"/>
        <end position="253"/>
    </location>
</feature>
<evidence type="ECO:0000256" key="2">
    <source>
        <dbReference type="PROSITE-ProRule" id="PRU00335"/>
    </source>
</evidence>
<dbReference type="Proteomes" id="UP001375743">
    <property type="component" value="Unassembled WGS sequence"/>
</dbReference>
<protein>
    <submittedName>
        <fullName evidence="5">TetR family transcriptional regulator</fullName>
    </submittedName>
</protein>
<dbReference type="EMBL" id="JBBLZC010000012">
    <property type="protein sequence ID" value="MEK0084037.1"/>
    <property type="molecule type" value="Genomic_DNA"/>
</dbReference>
<evidence type="ECO:0000256" key="1">
    <source>
        <dbReference type="ARBA" id="ARBA00023125"/>
    </source>
</evidence>
<comment type="caution">
    <text evidence="5">The sequence shown here is derived from an EMBL/GenBank/DDBJ whole genome shotgun (WGS) entry which is preliminary data.</text>
</comment>
<accession>A0ABU8XS39</accession>
<dbReference type="PROSITE" id="PS50977">
    <property type="entry name" value="HTH_TETR_2"/>
    <property type="match status" value="1"/>
</dbReference>
<dbReference type="RefSeq" id="WP_418159887.1">
    <property type="nucleotide sequence ID" value="NZ_JBBLZC010000012.1"/>
</dbReference>
<dbReference type="InterPro" id="IPR009057">
    <property type="entry name" value="Homeodomain-like_sf"/>
</dbReference>
<proteinExistence type="predicted"/>
<evidence type="ECO:0000313" key="5">
    <source>
        <dbReference type="EMBL" id="MEK0084037.1"/>
    </source>
</evidence>
<evidence type="ECO:0000256" key="3">
    <source>
        <dbReference type="SAM" id="MobiDB-lite"/>
    </source>
</evidence>
<evidence type="ECO:0000313" key="6">
    <source>
        <dbReference type="Proteomes" id="UP001375743"/>
    </source>
</evidence>
<name>A0ABU8XS39_9PROT</name>
<keyword evidence="6" id="KW-1185">Reference proteome</keyword>
<organism evidence="5 6">
    <name type="scientific">Benzoatithermus flavus</name>
    <dbReference type="NCBI Taxonomy" id="3108223"/>
    <lineage>
        <taxon>Bacteria</taxon>
        <taxon>Pseudomonadati</taxon>
        <taxon>Pseudomonadota</taxon>
        <taxon>Alphaproteobacteria</taxon>
        <taxon>Geminicoccales</taxon>
        <taxon>Geminicoccaceae</taxon>
        <taxon>Benzoatithermus</taxon>
    </lineage>
</organism>
<gene>
    <name evidence="5" type="ORF">U1T56_12810</name>
</gene>
<dbReference type="Pfam" id="PF00440">
    <property type="entry name" value="TetR_N"/>
    <property type="match status" value="1"/>
</dbReference>
<feature type="domain" description="HTH tetR-type" evidence="4">
    <location>
        <begin position="14"/>
        <end position="72"/>
    </location>
</feature>
<sequence length="253" mass="27276">MADGKAADRSNQRYRTRKDLIAAAARLMKEGRKPSLEEVAEAALVSRATAYRYFRNAEALLVEASFDLAVPDGETLFAGDPSVDPEERVDKAEAAMHRMVIENEAALRLMLASAIARVAEGSADEAVPLRQNRRTPLIEAALAPARDRLTRSSYARLCAALAMIFGPESMIVFRDVLRLDDETAREVKSWAVRALVRAALDEPRSESGGGPRKARGPGGRRRTEDAAEPGPSAAVERRSGPGSAAPPGRSSPD</sequence>
<reference evidence="5 6" key="1">
    <citation type="submission" date="2024-01" db="EMBL/GenBank/DDBJ databases">
        <title>Multi-omics insights into the function and evolution of sodium benzoate biodegradation pathways in Benzoatithermus flavus gen. nov., sp. nov. from hot spring.</title>
        <authorList>
            <person name="Hu C.-J."/>
            <person name="Li W.-J."/>
        </authorList>
    </citation>
    <scope>NUCLEOTIDE SEQUENCE [LARGE SCALE GENOMIC DNA]</scope>
    <source>
        <strain evidence="5 6">SYSU G07066</strain>
    </source>
</reference>
<dbReference type="InterPro" id="IPR001647">
    <property type="entry name" value="HTH_TetR"/>
</dbReference>
<keyword evidence="1 2" id="KW-0238">DNA-binding</keyword>
<dbReference type="Gene3D" id="1.10.357.10">
    <property type="entry name" value="Tetracycline Repressor, domain 2"/>
    <property type="match status" value="1"/>
</dbReference>